<dbReference type="InterPro" id="IPR036980">
    <property type="entry name" value="RNase_P/MRP_Rpp29_sf"/>
</dbReference>
<dbReference type="Pfam" id="PF01868">
    <property type="entry name" value="RNase_P-MRP_p29"/>
    <property type="match status" value="1"/>
</dbReference>
<dbReference type="PANTHER" id="PTHR13348">
    <property type="entry name" value="RIBONUCLEASE P SUBUNIT P29"/>
    <property type="match status" value="1"/>
</dbReference>
<dbReference type="GO" id="GO:0016787">
    <property type="term" value="F:hydrolase activity"/>
    <property type="evidence" value="ECO:0007669"/>
    <property type="project" value="UniProtKB-KW"/>
</dbReference>
<dbReference type="GO" id="GO:0030677">
    <property type="term" value="C:ribonuclease P complex"/>
    <property type="evidence" value="ECO:0007669"/>
    <property type="project" value="InterPro"/>
</dbReference>
<evidence type="ECO:0000256" key="7">
    <source>
        <dbReference type="ARBA" id="ARBA00022801"/>
    </source>
</evidence>
<dbReference type="InterPro" id="IPR002730">
    <property type="entry name" value="Rpp29/RNP1"/>
</dbReference>
<sequence>RARLLKAAERRKSRKPQPLSAKQKRALCIYEIPKEQRKYAIYEPLHAMWVSYMRGILGVEGVRDNRYGAYVTPQGAGPLIASADFHGAEVEVVRSRCVSRVGLRGIVVKDTKFTFEVITKSDELKTVPKEHTIFRFEIPLIAKMPEGEQEVVNLKSLAFELHGSQFENRAPDRANKKFKLHIDPDL</sequence>
<dbReference type="Proteomes" id="UP000308768">
    <property type="component" value="Unassembled WGS sequence"/>
</dbReference>
<evidence type="ECO:0000313" key="9">
    <source>
        <dbReference type="EMBL" id="TKA76780.1"/>
    </source>
</evidence>
<dbReference type="GO" id="GO:0000172">
    <property type="term" value="C:ribonuclease MRP complex"/>
    <property type="evidence" value="ECO:0007669"/>
    <property type="project" value="InterPro"/>
</dbReference>
<reference evidence="9 10" key="1">
    <citation type="submission" date="2017-03" db="EMBL/GenBank/DDBJ databases">
        <title>Genomes of endolithic fungi from Antarctica.</title>
        <authorList>
            <person name="Coleine C."/>
            <person name="Masonjones S."/>
            <person name="Stajich J.E."/>
        </authorList>
    </citation>
    <scope>NUCLEOTIDE SEQUENCE [LARGE SCALE GENOMIC DNA]</scope>
    <source>
        <strain evidence="9 10">CCFEE 5187</strain>
    </source>
</reference>
<dbReference type="GO" id="GO:0006364">
    <property type="term" value="P:rRNA processing"/>
    <property type="evidence" value="ECO:0007669"/>
    <property type="project" value="TreeGrafter"/>
</dbReference>
<dbReference type="SMART" id="SM00538">
    <property type="entry name" value="POP4"/>
    <property type="match status" value="1"/>
</dbReference>
<dbReference type="InterPro" id="IPR023538">
    <property type="entry name" value="RNP1"/>
</dbReference>
<evidence type="ECO:0000256" key="2">
    <source>
        <dbReference type="ARBA" id="ARBA00006181"/>
    </source>
</evidence>
<dbReference type="InterPro" id="IPR023534">
    <property type="entry name" value="Rof/RNase_P-like"/>
</dbReference>
<keyword evidence="10" id="KW-1185">Reference proteome</keyword>
<keyword evidence="5" id="KW-0540">Nuclease</keyword>
<dbReference type="GO" id="GO:0001682">
    <property type="term" value="P:tRNA 5'-leader removal"/>
    <property type="evidence" value="ECO:0007669"/>
    <property type="project" value="InterPro"/>
</dbReference>
<comment type="subcellular location">
    <subcellularLocation>
        <location evidence="1">Nucleus</location>
    </subcellularLocation>
</comment>
<feature type="region of interest" description="Disordered" evidence="8">
    <location>
        <begin position="1"/>
        <end position="20"/>
    </location>
</feature>
<name>A0A4U0XI88_9PEZI</name>
<proteinExistence type="inferred from homology"/>
<comment type="caution">
    <text evidence="9">The sequence shown here is derived from an EMBL/GenBank/DDBJ whole genome shotgun (WGS) entry which is preliminary data.</text>
</comment>
<dbReference type="Gene3D" id="2.30.30.210">
    <property type="entry name" value="Ribonuclease P/MRP, subunit p29"/>
    <property type="match status" value="1"/>
</dbReference>
<dbReference type="SUPFAM" id="SSF101744">
    <property type="entry name" value="Rof/RNase P subunit-like"/>
    <property type="match status" value="1"/>
</dbReference>
<evidence type="ECO:0000256" key="3">
    <source>
        <dbReference type="ARBA" id="ARBA00022490"/>
    </source>
</evidence>
<dbReference type="EMBL" id="NAJN01000220">
    <property type="protein sequence ID" value="TKA76780.1"/>
    <property type="molecule type" value="Genomic_DNA"/>
</dbReference>
<feature type="non-terminal residue" evidence="9">
    <location>
        <position position="1"/>
    </location>
</feature>
<dbReference type="InterPro" id="IPR016848">
    <property type="entry name" value="RNase_P/MRP_Rpp29-subunit"/>
</dbReference>
<feature type="compositionally biased region" description="Basic and acidic residues" evidence="8">
    <location>
        <begin position="1"/>
        <end position="10"/>
    </location>
</feature>
<keyword evidence="6" id="KW-0255">Endonuclease</keyword>
<evidence type="ECO:0000256" key="8">
    <source>
        <dbReference type="SAM" id="MobiDB-lite"/>
    </source>
</evidence>
<evidence type="ECO:0000256" key="1">
    <source>
        <dbReference type="ARBA" id="ARBA00004123"/>
    </source>
</evidence>
<dbReference type="HAMAP" id="MF_00754">
    <property type="entry name" value="RNase_P_1"/>
    <property type="match status" value="1"/>
</dbReference>
<dbReference type="GO" id="GO:0033204">
    <property type="term" value="F:ribonuclease P RNA binding"/>
    <property type="evidence" value="ECO:0007669"/>
    <property type="project" value="InterPro"/>
</dbReference>
<evidence type="ECO:0000256" key="6">
    <source>
        <dbReference type="ARBA" id="ARBA00022759"/>
    </source>
</evidence>
<organism evidence="9 10">
    <name type="scientific">Cryomyces minteri</name>
    <dbReference type="NCBI Taxonomy" id="331657"/>
    <lineage>
        <taxon>Eukaryota</taxon>
        <taxon>Fungi</taxon>
        <taxon>Dikarya</taxon>
        <taxon>Ascomycota</taxon>
        <taxon>Pezizomycotina</taxon>
        <taxon>Dothideomycetes</taxon>
        <taxon>Dothideomycetes incertae sedis</taxon>
        <taxon>Cryomyces</taxon>
    </lineage>
</organism>
<keyword evidence="4" id="KW-0819">tRNA processing</keyword>
<evidence type="ECO:0000256" key="4">
    <source>
        <dbReference type="ARBA" id="ARBA00022694"/>
    </source>
</evidence>
<gene>
    <name evidence="9" type="ORF">B0A49_05570</name>
</gene>
<evidence type="ECO:0000256" key="5">
    <source>
        <dbReference type="ARBA" id="ARBA00022722"/>
    </source>
</evidence>
<dbReference type="FunFam" id="2.30.30.210:FF:000005">
    <property type="entry name" value="Ribonuclease P protein subunit"/>
    <property type="match status" value="1"/>
</dbReference>
<accession>A0A4U0XI88</accession>
<dbReference type="GO" id="GO:0004519">
    <property type="term" value="F:endonuclease activity"/>
    <property type="evidence" value="ECO:0007669"/>
    <property type="project" value="UniProtKB-KW"/>
</dbReference>
<dbReference type="STRING" id="331657.A0A4U0XI88"/>
<dbReference type="GO" id="GO:0005634">
    <property type="term" value="C:nucleus"/>
    <property type="evidence" value="ECO:0007669"/>
    <property type="project" value="UniProtKB-SubCell"/>
</dbReference>
<dbReference type="OrthoDB" id="124041at2759"/>
<dbReference type="PIRSF" id="PIRSF027081">
    <property type="entry name" value="RNase_P/MRP_p29_subunit"/>
    <property type="match status" value="1"/>
</dbReference>
<protein>
    <submittedName>
        <fullName evidence="9">Uncharacterized protein</fullName>
    </submittedName>
</protein>
<dbReference type="PANTHER" id="PTHR13348:SF0">
    <property type="entry name" value="RIBONUCLEASE P PROTEIN SUBUNIT P29"/>
    <property type="match status" value="1"/>
</dbReference>
<evidence type="ECO:0000313" key="10">
    <source>
        <dbReference type="Proteomes" id="UP000308768"/>
    </source>
</evidence>
<keyword evidence="3" id="KW-0963">Cytoplasm</keyword>
<keyword evidence="7" id="KW-0378">Hydrolase</keyword>
<dbReference type="AlphaFoldDB" id="A0A4U0XI88"/>
<comment type="similarity">
    <text evidence="2">Belongs to the eukaryotic/archaeal RNase P protein component 1 family.</text>
</comment>